<evidence type="ECO:0000256" key="8">
    <source>
        <dbReference type="RuleBase" id="RU363079"/>
    </source>
</evidence>
<evidence type="ECO:0000256" key="7">
    <source>
        <dbReference type="ARBA" id="ARBA00037688"/>
    </source>
</evidence>
<evidence type="ECO:0000256" key="3">
    <source>
        <dbReference type="ARBA" id="ARBA00022692"/>
    </source>
</evidence>
<comment type="similarity">
    <text evidence="2 8">Belongs to the nonaspanin (TM9SF) (TC 9.A.2) family.</text>
</comment>
<feature type="signal peptide" evidence="8">
    <location>
        <begin position="1"/>
        <end position="22"/>
    </location>
</feature>
<dbReference type="PANTHER" id="PTHR10766">
    <property type="entry name" value="TRANSMEMBRANE 9 SUPERFAMILY PROTEIN"/>
    <property type="match status" value="1"/>
</dbReference>
<keyword evidence="4 8" id="KW-0732">Signal</keyword>
<dbReference type="Proteomes" id="UP000694388">
    <property type="component" value="Unplaced"/>
</dbReference>
<reference evidence="9" key="2">
    <citation type="submission" date="2025-09" db="UniProtKB">
        <authorList>
            <consortium name="Ensembl"/>
        </authorList>
    </citation>
    <scope>IDENTIFICATION</scope>
</reference>
<comment type="function">
    <text evidence="7">Plays an essential role in autophagy.</text>
</comment>
<sequence length="293" mass="33860">MATCVRVVLLGLLTVGIPSSSSEHFKVGDPVPVYVNKVGPYHNPHETYHYYSLPVCRPQSIEHKRLSLGEVLDGDRMALSTYEVKFGQDEESKVLCELSLERRDLDHLRRAVEELYYYEFVMDDIPLRGFVGYLEETGFLPHSHKLGLWTHLHFTIEYNDNQIVFANVSTKDSKPLSLDDVSGKLLVKHFYSVKWYLSPLPYEKRGERLRDKAFFPKTLEIHWLSVINSIVLVFLLTGFVVIILMRVLKNDFAKVRWEPFVPLCCCSFFQLPPLPFPPPPPTLNASNKPWKSY</sequence>
<evidence type="ECO:0000313" key="10">
    <source>
        <dbReference type="Proteomes" id="UP000694388"/>
    </source>
</evidence>
<keyword evidence="5 8" id="KW-1133">Transmembrane helix</keyword>
<evidence type="ECO:0000256" key="6">
    <source>
        <dbReference type="ARBA" id="ARBA00023136"/>
    </source>
</evidence>
<dbReference type="GO" id="GO:0072657">
    <property type="term" value="P:protein localization to membrane"/>
    <property type="evidence" value="ECO:0007669"/>
    <property type="project" value="TreeGrafter"/>
</dbReference>
<organism evidence="9 10">
    <name type="scientific">Eptatretus burgeri</name>
    <name type="common">Inshore hagfish</name>
    <dbReference type="NCBI Taxonomy" id="7764"/>
    <lineage>
        <taxon>Eukaryota</taxon>
        <taxon>Metazoa</taxon>
        <taxon>Chordata</taxon>
        <taxon>Craniata</taxon>
        <taxon>Vertebrata</taxon>
        <taxon>Cyclostomata</taxon>
        <taxon>Myxini</taxon>
        <taxon>Myxiniformes</taxon>
        <taxon>Myxinidae</taxon>
        <taxon>Eptatretinae</taxon>
        <taxon>Eptatretus</taxon>
    </lineage>
</organism>
<keyword evidence="3 8" id="KW-0812">Transmembrane</keyword>
<evidence type="ECO:0000256" key="2">
    <source>
        <dbReference type="ARBA" id="ARBA00005227"/>
    </source>
</evidence>
<dbReference type="GO" id="GO:0000421">
    <property type="term" value="C:autophagosome membrane"/>
    <property type="evidence" value="ECO:0007669"/>
    <property type="project" value="UniProtKB-SubCell"/>
</dbReference>
<evidence type="ECO:0000256" key="4">
    <source>
        <dbReference type="ARBA" id="ARBA00022729"/>
    </source>
</evidence>
<protein>
    <recommendedName>
        <fullName evidence="8">Transmembrane 9 superfamily member</fullName>
    </recommendedName>
</protein>
<dbReference type="Pfam" id="PF02990">
    <property type="entry name" value="EMP70"/>
    <property type="match status" value="1"/>
</dbReference>
<dbReference type="AlphaFoldDB" id="A0A8C4R2Z4"/>
<keyword evidence="10" id="KW-1185">Reference proteome</keyword>
<evidence type="ECO:0000256" key="1">
    <source>
        <dbReference type="ARBA" id="ARBA00004542"/>
    </source>
</evidence>
<comment type="subcellular location">
    <subcellularLocation>
        <location evidence="1">Cytoplasmic vesicle</location>
        <location evidence="1">Autophagosome membrane</location>
        <topology evidence="1">Multi-pass membrane protein</topology>
    </subcellularLocation>
</comment>
<evidence type="ECO:0000256" key="5">
    <source>
        <dbReference type="ARBA" id="ARBA00022989"/>
    </source>
</evidence>
<comment type="caution">
    <text evidence="8">Lacks conserved residue(s) required for the propagation of feature annotation.</text>
</comment>
<reference evidence="9" key="1">
    <citation type="submission" date="2025-08" db="UniProtKB">
        <authorList>
            <consortium name="Ensembl"/>
        </authorList>
    </citation>
    <scope>IDENTIFICATION</scope>
</reference>
<dbReference type="PANTHER" id="PTHR10766:SF177">
    <property type="entry name" value="TRANSMEMBRANE 9 SUPERFAMILY MEMBER 1"/>
    <property type="match status" value="1"/>
</dbReference>
<accession>A0A8C4R2Z4</accession>
<dbReference type="InterPro" id="IPR004240">
    <property type="entry name" value="EMP70"/>
</dbReference>
<dbReference type="GeneTree" id="ENSGT00940000158667"/>
<name>A0A8C4R2Z4_EPTBU</name>
<feature type="chain" id="PRO_5034703579" description="Transmembrane 9 superfamily member" evidence="8">
    <location>
        <begin position="23"/>
        <end position="293"/>
    </location>
</feature>
<dbReference type="Ensembl" id="ENSEBUT00000024904.1">
    <property type="protein sequence ID" value="ENSEBUP00000024328.1"/>
    <property type="gene ID" value="ENSEBUG00000014989.1"/>
</dbReference>
<proteinExistence type="inferred from homology"/>
<feature type="transmembrane region" description="Helical" evidence="8">
    <location>
        <begin position="223"/>
        <end position="248"/>
    </location>
</feature>
<evidence type="ECO:0000313" key="9">
    <source>
        <dbReference type="Ensembl" id="ENSEBUP00000024328.1"/>
    </source>
</evidence>
<keyword evidence="6 8" id="KW-0472">Membrane</keyword>